<feature type="non-terminal residue" evidence="4">
    <location>
        <position position="1"/>
    </location>
</feature>
<dbReference type="Pfam" id="PF01613">
    <property type="entry name" value="Flavin_Reduct"/>
    <property type="match status" value="1"/>
</dbReference>
<protein>
    <recommendedName>
        <fullName evidence="3">Flavin reductase like domain-containing protein</fullName>
    </recommendedName>
</protein>
<dbReference type="GO" id="GO:0010181">
    <property type="term" value="F:FMN binding"/>
    <property type="evidence" value="ECO:0007669"/>
    <property type="project" value="InterPro"/>
</dbReference>
<name>A0A381V392_9ZZZZ</name>
<dbReference type="InterPro" id="IPR002563">
    <property type="entry name" value="Flavin_Rdtase-like_dom"/>
</dbReference>
<dbReference type="SMART" id="SM00903">
    <property type="entry name" value="Flavin_Reduct"/>
    <property type="match status" value="1"/>
</dbReference>
<dbReference type="Gene3D" id="2.30.110.10">
    <property type="entry name" value="Electron Transport, Fmn-binding Protein, Chain A"/>
    <property type="match status" value="1"/>
</dbReference>
<dbReference type="EMBL" id="UINC01007510">
    <property type="protein sequence ID" value="SVA33723.1"/>
    <property type="molecule type" value="Genomic_DNA"/>
</dbReference>
<evidence type="ECO:0000256" key="2">
    <source>
        <dbReference type="ARBA" id="ARBA00023002"/>
    </source>
</evidence>
<dbReference type="PANTHER" id="PTHR30466:SF11">
    <property type="entry name" value="FLAVIN-DEPENDENT MONOOXYGENASE, REDUCTASE SUBUNIT HSAB"/>
    <property type="match status" value="1"/>
</dbReference>
<reference evidence="4" key="1">
    <citation type="submission" date="2018-05" db="EMBL/GenBank/DDBJ databases">
        <authorList>
            <person name="Lanie J.A."/>
            <person name="Ng W.-L."/>
            <person name="Kazmierczak K.M."/>
            <person name="Andrzejewski T.M."/>
            <person name="Davidsen T.M."/>
            <person name="Wayne K.J."/>
            <person name="Tettelin H."/>
            <person name="Glass J.I."/>
            <person name="Rusch D."/>
            <person name="Podicherti R."/>
            <person name="Tsui H.-C.T."/>
            <person name="Winkler M.E."/>
        </authorList>
    </citation>
    <scope>NUCLEOTIDE SEQUENCE</scope>
</reference>
<dbReference type="PANTHER" id="PTHR30466">
    <property type="entry name" value="FLAVIN REDUCTASE"/>
    <property type="match status" value="1"/>
</dbReference>
<dbReference type="InterPro" id="IPR050268">
    <property type="entry name" value="NADH-dep_flavin_reductase"/>
</dbReference>
<dbReference type="SUPFAM" id="SSF50475">
    <property type="entry name" value="FMN-binding split barrel"/>
    <property type="match status" value="1"/>
</dbReference>
<keyword evidence="2" id="KW-0560">Oxidoreductase</keyword>
<comment type="similarity">
    <text evidence="1">Belongs to the non-flavoprotein flavin reductase family.</text>
</comment>
<evidence type="ECO:0000259" key="3">
    <source>
        <dbReference type="SMART" id="SM00903"/>
    </source>
</evidence>
<evidence type="ECO:0000256" key="1">
    <source>
        <dbReference type="ARBA" id="ARBA00008898"/>
    </source>
</evidence>
<organism evidence="4">
    <name type="scientific">marine metagenome</name>
    <dbReference type="NCBI Taxonomy" id="408172"/>
    <lineage>
        <taxon>unclassified sequences</taxon>
        <taxon>metagenomes</taxon>
        <taxon>ecological metagenomes</taxon>
    </lineage>
</organism>
<dbReference type="GO" id="GO:0042602">
    <property type="term" value="F:riboflavin reductase (NADPH) activity"/>
    <property type="evidence" value="ECO:0007669"/>
    <property type="project" value="TreeGrafter"/>
</dbReference>
<dbReference type="InterPro" id="IPR012349">
    <property type="entry name" value="Split_barrel_FMN-bd"/>
</dbReference>
<proteinExistence type="inferred from homology"/>
<gene>
    <name evidence="4" type="ORF">METZ01_LOCUS86577</name>
</gene>
<feature type="domain" description="Flavin reductase like" evidence="3">
    <location>
        <begin position="10"/>
        <end position="158"/>
    </location>
</feature>
<sequence>VDPEARKTALRAINYGLYVLTATDGENYGAGGANWLTQASFDPPLVVAGVKADSGSASIIESTGGFAVNVLGADQLDIGKAFFRSTSVEGDLINGHRFEPGPATGSPLLVECAYWFEARVTDTVRRGDHTVFVAEVVEAGVRDDSMVPLLLRDTGMNYGG</sequence>
<evidence type="ECO:0000313" key="4">
    <source>
        <dbReference type="EMBL" id="SVA33723.1"/>
    </source>
</evidence>
<accession>A0A381V392</accession>
<dbReference type="AlphaFoldDB" id="A0A381V392"/>